<evidence type="ECO:0000256" key="3">
    <source>
        <dbReference type="SAM" id="SignalP"/>
    </source>
</evidence>
<dbReference type="STRING" id="1300345.LF41_1448"/>
<evidence type="ECO:0000256" key="2">
    <source>
        <dbReference type="ARBA" id="ARBA00022737"/>
    </source>
</evidence>
<name>A0A0A2WYN2_9GAMM</name>
<dbReference type="InterPro" id="IPR015943">
    <property type="entry name" value="WD40/YVTN_repeat-like_dom_sf"/>
</dbReference>
<dbReference type="EMBL" id="JRKJ01000021">
    <property type="protein sequence ID" value="KGQ18094.1"/>
    <property type="molecule type" value="Genomic_DNA"/>
</dbReference>
<dbReference type="SUPFAM" id="SSF50998">
    <property type="entry name" value="Quinoprotein alcohol dehydrogenase-like"/>
    <property type="match status" value="1"/>
</dbReference>
<dbReference type="PANTHER" id="PTHR19848">
    <property type="entry name" value="WD40 REPEAT PROTEIN"/>
    <property type="match status" value="1"/>
</dbReference>
<dbReference type="PATRIC" id="fig|1300345.3.peg.2520"/>
<keyword evidence="3" id="KW-0732">Signal</keyword>
<keyword evidence="5" id="KW-1185">Reference proteome</keyword>
<dbReference type="AlphaFoldDB" id="A0A0A2WYN2"/>
<dbReference type="InterPro" id="IPR011047">
    <property type="entry name" value="Quinoprotein_ADH-like_sf"/>
</dbReference>
<keyword evidence="1" id="KW-0853">WD repeat</keyword>
<gene>
    <name evidence="4" type="ORF">LF41_1448</name>
</gene>
<dbReference type="PANTHER" id="PTHR19848:SF8">
    <property type="entry name" value="F-BOX AND WD REPEAT DOMAIN CONTAINING 7"/>
    <property type="match status" value="1"/>
</dbReference>
<dbReference type="Gene3D" id="2.130.10.10">
    <property type="entry name" value="YVTN repeat-like/Quinoprotein amine dehydrogenase"/>
    <property type="match status" value="2"/>
</dbReference>
<sequence length="346" mass="36662">MNTHRHLVHGLLAFSLVMGAAAHAQSAPQIVWSAPTPNGLANSIVGVAWAPGSGARVAVGSTDRWVRARAASNGALAWSVLQPHRSGTADQVVYSNDGVQLAVHNSNRGGAYRVHRASDGAFLGSLVITIQPNEVVTFTPDAQLTASTGDTTAARWRIVNFSVVRIVGSGYNKISTNWVFSPDGQLQASASQGTITVQRRSDGGTMRLLTAGNLRTTTPMQFAPDSASLAAWASSPNETTLFRISDGAVLRRFPNAQSNEGVTAVRFSPGGTRLVTTGYRPFETSEGWDQRGTIRFWRVSDGALRQTFESGTGIGVTSAVTWSPDFTRFAYGTYAGTVVVANVPAP</sequence>
<dbReference type="Proteomes" id="UP000030518">
    <property type="component" value="Unassembled WGS sequence"/>
</dbReference>
<evidence type="ECO:0000313" key="5">
    <source>
        <dbReference type="Proteomes" id="UP000030518"/>
    </source>
</evidence>
<evidence type="ECO:0000256" key="1">
    <source>
        <dbReference type="ARBA" id="ARBA00022574"/>
    </source>
</evidence>
<dbReference type="InterPro" id="IPR001680">
    <property type="entry name" value="WD40_rpt"/>
</dbReference>
<keyword evidence="2" id="KW-0677">Repeat</keyword>
<evidence type="ECO:0000313" key="4">
    <source>
        <dbReference type="EMBL" id="KGQ18094.1"/>
    </source>
</evidence>
<protein>
    <submittedName>
        <fullName evidence="4">WD-repeat protein</fullName>
    </submittedName>
</protein>
<dbReference type="RefSeq" id="WP_036170428.1">
    <property type="nucleotide sequence ID" value="NZ_JRKJ01000021.1"/>
</dbReference>
<dbReference type="OrthoDB" id="6195244at2"/>
<reference evidence="4 5" key="1">
    <citation type="submission" date="2014-09" db="EMBL/GenBank/DDBJ databases">
        <title>Genome sequences of Lysobacter dokdonensis DS-58.</title>
        <authorList>
            <person name="Kim J.F."/>
            <person name="Kwak M.-J."/>
        </authorList>
    </citation>
    <scope>NUCLEOTIDE SEQUENCE [LARGE SCALE GENOMIC DNA]</scope>
    <source>
        <strain evidence="4 5">DS-58</strain>
    </source>
</reference>
<feature type="signal peptide" evidence="3">
    <location>
        <begin position="1"/>
        <end position="24"/>
    </location>
</feature>
<feature type="chain" id="PRO_5001996836" evidence="3">
    <location>
        <begin position="25"/>
        <end position="346"/>
    </location>
</feature>
<dbReference type="eggNOG" id="COG2319">
    <property type="taxonomic scope" value="Bacteria"/>
</dbReference>
<comment type="caution">
    <text evidence="4">The sequence shown here is derived from an EMBL/GenBank/DDBJ whole genome shotgun (WGS) entry which is preliminary data.</text>
</comment>
<accession>A0A0A2WYN2</accession>
<proteinExistence type="predicted"/>
<organism evidence="4 5">
    <name type="scientific">Lysobacter dokdonensis DS-58</name>
    <dbReference type="NCBI Taxonomy" id="1300345"/>
    <lineage>
        <taxon>Bacteria</taxon>
        <taxon>Pseudomonadati</taxon>
        <taxon>Pseudomonadota</taxon>
        <taxon>Gammaproteobacteria</taxon>
        <taxon>Lysobacterales</taxon>
        <taxon>Lysobacteraceae</taxon>
        <taxon>Noviluteimonas</taxon>
    </lineage>
</organism>
<dbReference type="Pfam" id="PF00400">
    <property type="entry name" value="WD40"/>
    <property type="match status" value="1"/>
</dbReference>